<evidence type="ECO:0000313" key="10">
    <source>
        <dbReference type="Proteomes" id="UP000612456"/>
    </source>
</evidence>
<keyword evidence="10" id="KW-1185">Reference proteome</keyword>
<keyword evidence="6 7" id="KW-0472">Membrane</keyword>
<dbReference type="Gene3D" id="6.10.340.10">
    <property type="match status" value="1"/>
</dbReference>
<feature type="transmembrane region" description="Helical" evidence="7">
    <location>
        <begin position="303"/>
        <end position="323"/>
    </location>
</feature>
<keyword evidence="4" id="KW-0808">Transferase</keyword>
<dbReference type="CDD" id="cd06225">
    <property type="entry name" value="HAMP"/>
    <property type="match status" value="1"/>
</dbReference>
<evidence type="ECO:0000256" key="1">
    <source>
        <dbReference type="ARBA" id="ARBA00004651"/>
    </source>
</evidence>
<dbReference type="PANTHER" id="PTHR34220:SF7">
    <property type="entry name" value="SENSOR HISTIDINE KINASE YPDA"/>
    <property type="match status" value="1"/>
</dbReference>
<evidence type="ECO:0000256" key="3">
    <source>
        <dbReference type="ARBA" id="ARBA00022553"/>
    </source>
</evidence>
<dbReference type="InterPro" id="IPR036890">
    <property type="entry name" value="HATPase_C_sf"/>
</dbReference>
<dbReference type="EMBL" id="BMHP01000002">
    <property type="protein sequence ID" value="GGD70314.1"/>
    <property type="molecule type" value="Genomic_DNA"/>
</dbReference>
<organism evidence="9 10">
    <name type="scientific">Paenibacillus nasutitermitis</name>
    <dbReference type="NCBI Taxonomy" id="1652958"/>
    <lineage>
        <taxon>Bacteria</taxon>
        <taxon>Bacillati</taxon>
        <taxon>Bacillota</taxon>
        <taxon>Bacilli</taxon>
        <taxon>Bacillales</taxon>
        <taxon>Paenibacillaceae</taxon>
        <taxon>Paenibacillus</taxon>
    </lineage>
</organism>
<gene>
    <name evidence="9" type="primary">yesM</name>
    <name evidence="9" type="ORF">GCM10010911_30210</name>
</gene>
<dbReference type="Pfam" id="PF02518">
    <property type="entry name" value="HATPase_c"/>
    <property type="match status" value="1"/>
</dbReference>
<feature type="domain" description="HAMP" evidence="8">
    <location>
        <begin position="324"/>
        <end position="376"/>
    </location>
</feature>
<dbReference type="Gene3D" id="3.30.565.10">
    <property type="entry name" value="Histidine kinase-like ATPase, C-terminal domain"/>
    <property type="match status" value="1"/>
</dbReference>
<dbReference type="PROSITE" id="PS50885">
    <property type="entry name" value="HAMP"/>
    <property type="match status" value="1"/>
</dbReference>
<dbReference type="SUPFAM" id="SSF158472">
    <property type="entry name" value="HAMP domain-like"/>
    <property type="match status" value="1"/>
</dbReference>
<accession>A0A916Z0E3</accession>
<keyword evidence="5 9" id="KW-0418">Kinase</keyword>
<dbReference type="GO" id="GO:0000155">
    <property type="term" value="F:phosphorelay sensor kinase activity"/>
    <property type="evidence" value="ECO:0007669"/>
    <property type="project" value="InterPro"/>
</dbReference>
<comment type="caution">
    <text evidence="9">The sequence shown here is derived from an EMBL/GenBank/DDBJ whole genome shotgun (WGS) entry which is preliminary data.</text>
</comment>
<dbReference type="AlphaFoldDB" id="A0A916Z0E3"/>
<evidence type="ECO:0000313" key="9">
    <source>
        <dbReference type="EMBL" id="GGD70314.1"/>
    </source>
</evidence>
<keyword evidence="7" id="KW-0812">Transmembrane</keyword>
<evidence type="ECO:0000256" key="7">
    <source>
        <dbReference type="SAM" id="Phobius"/>
    </source>
</evidence>
<name>A0A916Z0E3_9BACL</name>
<evidence type="ECO:0000256" key="5">
    <source>
        <dbReference type="ARBA" id="ARBA00022777"/>
    </source>
</evidence>
<dbReference type="InterPro" id="IPR010559">
    <property type="entry name" value="Sig_transdc_His_kin_internal"/>
</dbReference>
<evidence type="ECO:0000256" key="4">
    <source>
        <dbReference type="ARBA" id="ARBA00022679"/>
    </source>
</evidence>
<dbReference type="RefSeq" id="WP_188992766.1">
    <property type="nucleotide sequence ID" value="NZ_BMHP01000002.1"/>
</dbReference>
<proteinExistence type="predicted"/>
<dbReference type="InterPro" id="IPR003660">
    <property type="entry name" value="HAMP_dom"/>
</dbReference>
<dbReference type="PANTHER" id="PTHR34220">
    <property type="entry name" value="SENSOR HISTIDINE KINASE YPDA"/>
    <property type="match status" value="1"/>
</dbReference>
<keyword evidence="3" id="KW-0597">Phosphoprotein</keyword>
<evidence type="ECO:0000256" key="6">
    <source>
        <dbReference type="ARBA" id="ARBA00023136"/>
    </source>
</evidence>
<keyword evidence="7" id="KW-1133">Transmembrane helix</keyword>
<dbReference type="GO" id="GO:0005886">
    <property type="term" value="C:plasma membrane"/>
    <property type="evidence" value="ECO:0007669"/>
    <property type="project" value="UniProtKB-SubCell"/>
</dbReference>
<feature type="transmembrane region" description="Helical" evidence="7">
    <location>
        <begin position="20"/>
        <end position="41"/>
    </location>
</feature>
<dbReference type="SMART" id="SM00304">
    <property type="entry name" value="HAMP"/>
    <property type="match status" value="1"/>
</dbReference>
<reference evidence="9" key="2">
    <citation type="submission" date="2020-09" db="EMBL/GenBank/DDBJ databases">
        <authorList>
            <person name="Sun Q."/>
            <person name="Zhou Y."/>
        </authorList>
    </citation>
    <scope>NUCLEOTIDE SEQUENCE</scope>
    <source>
        <strain evidence="9">CGMCC 1.15178</strain>
    </source>
</reference>
<dbReference type="SUPFAM" id="SSF55874">
    <property type="entry name" value="ATPase domain of HSP90 chaperone/DNA topoisomerase II/histidine kinase"/>
    <property type="match status" value="1"/>
</dbReference>
<keyword evidence="2" id="KW-1003">Cell membrane</keyword>
<dbReference type="Proteomes" id="UP000612456">
    <property type="component" value="Unassembled WGS sequence"/>
</dbReference>
<protein>
    <submittedName>
        <fullName evidence="9">Sensor histidine kinase YesM</fullName>
    </submittedName>
</protein>
<dbReference type="InterPro" id="IPR050640">
    <property type="entry name" value="Bact_2-comp_sensor_kinase"/>
</dbReference>
<reference evidence="9" key="1">
    <citation type="journal article" date="2014" name="Int. J. Syst. Evol. Microbiol.">
        <title>Complete genome sequence of Corynebacterium casei LMG S-19264T (=DSM 44701T), isolated from a smear-ripened cheese.</title>
        <authorList>
            <consortium name="US DOE Joint Genome Institute (JGI-PGF)"/>
            <person name="Walter F."/>
            <person name="Albersmeier A."/>
            <person name="Kalinowski J."/>
            <person name="Ruckert C."/>
        </authorList>
    </citation>
    <scope>NUCLEOTIDE SEQUENCE</scope>
    <source>
        <strain evidence="9">CGMCC 1.15178</strain>
    </source>
</reference>
<sequence>MKSGRAISIFRRNIGSGMSLFAKTNGLIIILFIPVIIFFTYSNGVSSNVINKELKASNIKQLSFLSSQIDSRVNQTMDFAVTFSRDPNVRKFNGLKIWDDRYDRMQTRYIIQEKMMLQSGVMNIWPVEFTVYSQQNKEAISNAATMVNYDEDYLKKNVTGKWAYGDGREDAQQLPKAFHWFYSDSFGQQDALRGSNLVVKSSFRQENIQNLLDTYKAGGQGDPMFYQKGEAPILNRSADMGLTDKLVQLLDARSWENTMQKDVEIDNQRYLISAVRSLSLGWYLVDIMPIDQILGPISASRNLFYVAMALLFVVGISSSVLLYRNVQIPIRKLIHGLQSVQRGDFSVRISSNINNEFAFLFYRFNDMSQQIQSLIENVLNEKLRAREATLKQLQAQINPHFLYNCIGYMINMAQMKDEEAVVSMGHNLSAYYRYMTRLERPTASLNEEIQLIINYLDIQKLRNGRIHYTIDIPEAMLSQQVPRLLLQPIVENAVIHGVGKTYSSGEIRIKGVMTGGFCKLYVDDDGPGMTEEQLSVLNRTMKQPLQDDTGYGFWNTNQRLIHQFGDQSQLVFSQSDLGGFQTEIVWELPLSPIQNHHSQQKGEISYANDHRR</sequence>
<dbReference type="Pfam" id="PF06580">
    <property type="entry name" value="His_kinase"/>
    <property type="match status" value="1"/>
</dbReference>
<evidence type="ECO:0000259" key="8">
    <source>
        <dbReference type="PROSITE" id="PS50885"/>
    </source>
</evidence>
<comment type="subcellular location">
    <subcellularLocation>
        <location evidence="1">Cell membrane</location>
        <topology evidence="1">Multi-pass membrane protein</topology>
    </subcellularLocation>
</comment>
<dbReference type="InterPro" id="IPR003594">
    <property type="entry name" value="HATPase_dom"/>
</dbReference>
<evidence type="ECO:0000256" key="2">
    <source>
        <dbReference type="ARBA" id="ARBA00022475"/>
    </source>
</evidence>